<accession>A0ABT0UY60</accession>
<keyword evidence="3" id="KW-1185">Reference proteome</keyword>
<evidence type="ECO:0000313" key="2">
    <source>
        <dbReference type="EMBL" id="MCM2392590.1"/>
    </source>
</evidence>
<reference evidence="2" key="1">
    <citation type="submission" date="2022-06" db="EMBL/GenBank/DDBJ databases">
        <title>Genome public.</title>
        <authorList>
            <person name="Sun Q."/>
        </authorList>
    </citation>
    <scope>NUCLEOTIDE SEQUENCE</scope>
    <source>
        <strain evidence="2">CWNU-1</strain>
    </source>
</reference>
<evidence type="ECO:0000313" key="3">
    <source>
        <dbReference type="Proteomes" id="UP001431429"/>
    </source>
</evidence>
<sequence>MSPAGSSSRNAIQTTPTPVSGDAVQDVASLVSLARQRGLTETDLDELVTEALNASASRAVNGGVRPELSLLDAFDAEHDRADEAATRINNQGLKAQIEALASELGIAAAGDLLRDTSLKHAAAQPDIDGVPGHP</sequence>
<dbReference type="RefSeq" id="WP_250922916.1">
    <property type="nucleotide sequence ID" value="NZ_JAMQAW010000042.1"/>
</dbReference>
<comment type="caution">
    <text evidence="2">The sequence shown here is derived from an EMBL/GenBank/DDBJ whole genome shotgun (WGS) entry which is preliminary data.</text>
</comment>
<dbReference type="Proteomes" id="UP001431429">
    <property type="component" value="Unassembled WGS sequence"/>
</dbReference>
<feature type="region of interest" description="Disordered" evidence="1">
    <location>
        <begin position="1"/>
        <end position="23"/>
    </location>
</feature>
<name>A0ABT0UY60_9ACTN</name>
<evidence type="ECO:0000256" key="1">
    <source>
        <dbReference type="SAM" id="MobiDB-lite"/>
    </source>
</evidence>
<gene>
    <name evidence="2" type="ORF">NBG84_30630</name>
</gene>
<dbReference type="EMBL" id="JAMQAW010000042">
    <property type="protein sequence ID" value="MCM2392590.1"/>
    <property type="molecule type" value="Genomic_DNA"/>
</dbReference>
<protein>
    <submittedName>
        <fullName evidence="2">Uncharacterized protein</fullName>
    </submittedName>
</protein>
<feature type="compositionally biased region" description="Polar residues" evidence="1">
    <location>
        <begin position="1"/>
        <end position="18"/>
    </location>
</feature>
<proteinExistence type="predicted"/>
<organism evidence="2 3">
    <name type="scientific">Streptomyces albipurpureus</name>
    <dbReference type="NCBI Taxonomy" id="2897419"/>
    <lineage>
        <taxon>Bacteria</taxon>
        <taxon>Bacillati</taxon>
        <taxon>Actinomycetota</taxon>
        <taxon>Actinomycetes</taxon>
        <taxon>Kitasatosporales</taxon>
        <taxon>Streptomycetaceae</taxon>
        <taxon>Streptomyces</taxon>
    </lineage>
</organism>